<dbReference type="Pfam" id="PF03992">
    <property type="entry name" value="ABM"/>
    <property type="match status" value="1"/>
</dbReference>
<dbReference type="EMBL" id="LNQP01000034">
    <property type="protein sequence ID" value="KSU87849.1"/>
    <property type="molecule type" value="Genomic_DNA"/>
</dbReference>
<reference evidence="2 3" key="1">
    <citation type="submission" date="2015-11" db="EMBL/GenBank/DDBJ databases">
        <title>Bacillus caseinolyticus sp nov.</title>
        <authorList>
            <person name="Dastager S.G."/>
            <person name="Mawlankar R."/>
        </authorList>
    </citation>
    <scope>NUCLEOTIDE SEQUENCE [LARGE SCALE GENOMIC DNA]</scope>
    <source>
        <strain evidence="2 3">SGD-V-76</strain>
    </source>
</reference>
<protein>
    <recommendedName>
        <fullName evidence="1">ABM domain-containing protein</fullName>
    </recommendedName>
</protein>
<accession>A0A0V8JLH8</accession>
<dbReference type="Gene3D" id="3.30.70.100">
    <property type="match status" value="1"/>
</dbReference>
<evidence type="ECO:0000313" key="3">
    <source>
        <dbReference type="Proteomes" id="UP000053681"/>
    </source>
</evidence>
<dbReference type="AlphaFoldDB" id="A0A0V8JLH8"/>
<dbReference type="Proteomes" id="UP000053681">
    <property type="component" value="Unassembled WGS sequence"/>
</dbReference>
<dbReference type="PROSITE" id="PS51725">
    <property type="entry name" value="ABM"/>
    <property type="match status" value="1"/>
</dbReference>
<evidence type="ECO:0000259" key="1">
    <source>
        <dbReference type="PROSITE" id="PS51725"/>
    </source>
</evidence>
<comment type="caution">
    <text evidence="2">The sequence shown here is derived from an EMBL/GenBank/DDBJ whole genome shotgun (WGS) entry which is preliminary data.</text>
</comment>
<dbReference type="SUPFAM" id="SSF54909">
    <property type="entry name" value="Dimeric alpha+beta barrel"/>
    <property type="match status" value="1"/>
</dbReference>
<sequence>MSVVIVTAILEVKPGSEEKLYDVLLNVLAPSKSENGCIRYDLHRSIDNPSTFVFYEQWRDKHALDEHLSSAHYKNYQKQTEALILNRTVHLLKLVNP</sequence>
<dbReference type="RefSeq" id="WP_025907140.1">
    <property type="nucleotide sequence ID" value="NZ_KQ758650.1"/>
</dbReference>
<feature type="domain" description="ABM" evidence="1">
    <location>
        <begin position="4"/>
        <end position="92"/>
    </location>
</feature>
<dbReference type="InterPro" id="IPR050744">
    <property type="entry name" value="AI-2_Isomerase_LsrG"/>
</dbReference>
<dbReference type="InterPro" id="IPR011008">
    <property type="entry name" value="Dimeric_a/b-barrel"/>
</dbReference>
<keyword evidence="3" id="KW-1185">Reference proteome</keyword>
<dbReference type="PANTHER" id="PTHR33336:SF3">
    <property type="entry name" value="ABM DOMAIN-CONTAINING PROTEIN"/>
    <property type="match status" value="1"/>
</dbReference>
<name>A0A0V8JLH8_9BACI</name>
<evidence type="ECO:0000313" key="2">
    <source>
        <dbReference type="EMBL" id="KSU87849.1"/>
    </source>
</evidence>
<dbReference type="InterPro" id="IPR007138">
    <property type="entry name" value="ABM_dom"/>
</dbReference>
<proteinExistence type="predicted"/>
<dbReference type="PANTHER" id="PTHR33336">
    <property type="entry name" value="QUINOL MONOOXYGENASE YGIN-RELATED"/>
    <property type="match status" value="1"/>
</dbReference>
<dbReference type="GO" id="GO:0003824">
    <property type="term" value="F:catalytic activity"/>
    <property type="evidence" value="ECO:0007669"/>
    <property type="project" value="TreeGrafter"/>
</dbReference>
<organism evidence="2 3">
    <name type="scientific">Priestia veravalensis</name>
    <dbReference type="NCBI Taxonomy" id="1414648"/>
    <lineage>
        <taxon>Bacteria</taxon>
        <taxon>Bacillati</taxon>
        <taxon>Bacillota</taxon>
        <taxon>Bacilli</taxon>
        <taxon>Bacillales</taxon>
        <taxon>Bacillaceae</taxon>
        <taxon>Priestia</taxon>
    </lineage>
</organism>
<gene>
    <name evidence="2" type="ORF">AS180_11085</name>
</gene>